<organism evidence="2 3">
    <name type="scientific">Kineococcus xinjiangensis</name>
    <dbReference type="NCBI Taxonomy" id="512762"/>
    <lineage>
        <taxon>Bacteria</taxon>
        <taxon>Bacillati</taxon>
        <taxon>Actinomycetota</taxon>
        <taxon>Actinomycetes</taxon>
        <taxon>Kineosporiales</taxon>
        <taxon>Kineosporiaceae</taxon>
        <taxon>Kineococcus</taxon>
    </lineage>
</organism>
<evidence type="ECO:0000313" key="2">
    <source>
        <dbReference type="EMBL" id="PPK97315.1"/>
    </source>
</evidence>
<dbReference type="Proteomes" id="UP000239485">
    <property type="component" value="Unassembled WGS sequence"/>
</dbReference>
<keyword evidence="3" id="KW-1185">Reference proteome</keyword>
<keyword evidence="1" id="KW-0732">Signal</keyword>
<proteinExistence type="predicted"/>
<dbReference type="EMBL" id="PTJD01000004">
    <property type="protein sequence ID" value="PPK97315.1"/>
    <property type="molecule type" value="Genomic_DNA"/>
</dbReference>
<feature type="chain" id="PRO_5015714466" evidence="1">
    <location>
        <begin position="28"/>
        <end position="53"/>
    </location>
</feature>
<sequence length="53" mass="5725">MSFRKPSGAGVLLALCAAAPHTGPVVAYCPETESVAVVHPGRQPAELRRRWPW</sequence>
<comment type="caution">
    <text evidence="2">The sequence shown here is derived from an EMBL/GenBank/DDBJ whole genome shotgun (WGS) entry which is preliminary data.</text>
</comment>
<evidence type="ECO:0000256" key="1">
    <source>
        <dbReference type="SAM" id="SignalP"/>
    </source>
</evidence>
<evidence type="ECO:0000313" key="3">
    <source>
        <dbReference type="Proteomes" id="UP000239485"/>
    </source>
</evidence>
<reference evidence="2 3" key="1">
    <citation type="submission" date="2018-02" db="EMBL/GenBank/DDBJ databases">
        <title>Genomic Encyclopedia of Archaeal and Bacterial Type Strains, Phase II (KMG-II): from individual species to whole genera.</title>
        <authorList>
            <person name="Goeker M."/>
        </authorList>
    </citation>
    <scope>NUCLEOTIDE SEQUENCE [LARGE SCALE GENOMIC DNA]</scope>
    <source>
        <strain evidence="2 3">DSM 22857</strain>
    </source>
</reference>
<feature type="signal peptide" evidence="1">
    <location>
        <begin position="1"/>
        <end position="27"/>
    </location>
</feature>
<accession>A0A2S6IT45</accession>
<dbReference type="AlphaFoldDB" id="A0A2S6IT45"/>
<gene>
    <name evidence="2" type="ORF">CLV92_104135</name>
</gene>
<name>A0A2S6IT45_9ACTN</name>
<protein>
    <submittedName>
        <fullName evidence="2">Uncharacterized protein</fullName>
    </submittedName>
</protein>